<comment type="subcellular location">
    <subcellularLocation>
        <location evidence="1">Cell membrane</location>
        <topology evidence="1">Multi-pass membrane protein</topology>
    </subcellularLocation>
</comment>
<evidence type="ECO:0000259" key="7">
    <source>
        <dbReference type="Pfam" id="PF03772"/>
    </source>
</evidence>
<dbReference type="EMBL" id="JBHUGH010000006">
    <property type="protein sequence ID" value="MFD1912307.1"/>
    <property type="molecule type" value="Genomic_DNA"/>
</dbReference>
<feature type="transmembrane region" description="Helical" evidence="6">
    <location>
        <begin position="65"/>
        <end position="84"/>
    </location>
</feature>
<accession>A0ABW4S6T1</accession>
<sequence>MRLTDPLVALAEARPRLFPLVPVFFACGIGLYFWVAREPGQAGLISAAAVALLGAILWRRGPERWQPLALIGLLLAAGFLAAAARSHHVAAPVLGFRYYGPIEGRIVGIDRSLSDQIRLTLDRVVLENMSPQRTPHRVRVALHGEQGFVTPEPGLTVILTGHLSPPELPAEPGGFDFQRLAWFDRLGAVGYTRSPVLALSPPEPRFSVFALRMRISQAVRAQMPGDAGAFAAAVLTGDRSGIPRRVLDDLRASNLAHLLAISGLHMGLLTGLVFGAMRYGLALIPPLALRLNAKKLAALVALGAGAFYLMLSGGNVATQRAFVMVAVFLGAVLLDQRAISLRSVAMAAMLILVLRPEALLSAGFQMSFAATVALVAAFSNAWPMMRRVPRVLRPAVSLCLASAVAGAATAPVAAAHFGRMADYGLLANLLSVPLMGSVIIPGAVLSALLVPVGLWHLPLRMMELGTSWVLGVAAWVAGLDGAVRGVVAPSALVLPVLALGALWLIVWPGRLRWLGVPAMIAALAIWTQPDRPALLVASSGGLLGLITDEGRALSKASGEGFVARSWLESDGDLALPAEAHARWPAELRIGRGEGVEIRHLTGRGAVARLDETCTTGRIVILSQPAPEAPRDCLLLDAPTLGRTGAVAFHLQGDRLRLRLARREVGERIWNRHIPPVPELFVPEPVLRQAGLIVQ</sequence>
<evidence type="ECO:0000256" key="2">
    <source>
        <dbReference type="ARBA" id="ARBA00022475"/>
    </source>
</evidence>
<dbReference type="InterPro" id="IPR004477">
    <property type="entry name" value="ComEC_N"/>
</dbReference>
<dbReference type="NCBIfam" id="TIGR00360">
    <property type="entry name" value="ComEC_N-term"/>
    <property type="match status" value="1"/>
</dbReference>
<name>A0ABW4S6T1_9RHOB</name>
<feature type="domain" description="DUF4131" evidence="8">
    <location>
        <begin position="40"/>
        <end position="195"/>
    </location>
</feature>
<dbReference type="Pfam" id="PF03772">
    <property type="entry name" value="Competence"/>
    <property type="match status" value="1"/>
</dbReference>
<dbReference type="InterPro" id="IPR025405">
    <property type="entry name" value="DUF4131"/>
</dbReference>
<feature type="transmembrane region" description="Helical" evidence="6">
    <location>
        <begin position="434"/>
        <end position="455"/>
    </location>
</feature>
<comment type="caution">
    <text evidence="9">The sequence shown here is derived from an EMBL/GenBank/DDBJ whole genome shotgun (WGS) entry which is preliminary data.</text>
</comment>
<evidence type="ECO:0000256" key="6">
    <source>
        <dbReference type="SAM" id="Phobius"/>
    </source>
</evidence>
<feature type="transmembrane region" description="Helical" evidence="6">
    <location>
        <begin position="296"/>
        <end position="314"/>
    </location>
</feature>
<feature type="transmembrane region" description="Helical" evidence="6">
    <location>
        <begin position="492"/>
        <end position="509"/>
    </location>
</feature>
<dbReference type="Proteomes" id="UP001597353">
    <property type="component" value="Unassembled WGS sequence"/>
</dbReference>
<keyword evidence="10" id="KW-1185">Reference proteome</keyword>
<dbReference type="InterPro" id="IPR052159">
    <property type="entry name" value="Competence_DNA_uptake"/>
</dbReference>
<keyword evidence="5 6" id="KW-0472">Membrane</keyword>
<feature type="transmembrane region" description="Helical" evidence="6">
    <location>
        <begin position="391"/>
        <end position="414"/>
    </location>
</feature>
<organism evidence="9 10">
    <name type="scientific">Halodurantibacterium flavum</name>
    <dbReference type="NCBI Taxonomy" id="1382802"/>
    <lineage>
        <taxon>Bacteria</taxon>
        <taxon>Pseudomonadati</taxon>
        <taxon>Pseudomonadota</taxon>
        <taxon>Alphaproteobacteria</taxon>
        <taxon>Rhodobacterales</taxon>
        <taxon>Paracoccaceae</taxon>
        <taxon>Halodurantibacterium</taxon>
    </lineage>
</organism>
<dbReference type="PANTHER" id="PTHR30619:SF1">
    <property type="entry name" value="RECOMBINATION PROTEIN 2"/>
    <property type="match status" value="1"/>
</dbReference>
<proteinExistence type="predicted"/>
<keyword evidence="2" id="KW-1003">Cell membrane</keyword>
<evidence type="ECO:0000256" key="1">
    <source>
        <dbReference type="ARBA" id="ARBA00004651"/>
    </source>
</evidence>
<gene>
    <name evidence="9" type="ORF">ACFSGJ_08775</name>
</gene>
<feature type="domain" description="ComEC/Rec2-related protein" evidence="7">
    <location>
        <begin position="235"/>
        <end position="510"/>
    </location>
</feature>
<feature type="transmembrane region" description="Helical" evidence="6">
    <location>
        <begin position="255"/>
        <end position="276"/>
    </location>
</feature>
<evidence type="ECO:0000313" key="10">
    <source>
        <dbReference type="Proteomes" id="UP001597353"/>
    </source>
</evidence>
<dbReference type="PROSITE" id="PS51257">
    <property type="entry name" value="PROKAR_LIPOPROTEIN"/>
    <property type="match status" value="1"/>
</dbReference>
<dbReference type="RefSeq" id="WP_390260843.1">
    <property type="nucleotide sequence ID" value="NZ_JBHUGH010000006.1"/>
</dbReference>
<dbReference type="Pfam" id="PF13567">
    <property type="entry name" value="DUF4131"/>
    <property type="match status" value="1"/>
</dbReference>
<evidence type="ECO:0000313" key="9">
    <source>
        <dbReference type="EMBL" id="MFD1912307.1"/>
    </source>
</evidence>
<evidence type="ECO:0000256" key="4">
    <source>
        <dbReference type="ARBA" id="ARBA00022989"/>
    </source>
</evidence>
<keyword evidence="3 6" id="KW-0812">Transmembrane</keyword>
<protein>
    <submittedName>
        <fullName evidence="9">ComEC/Rec2 family competence protein</fullName>
    </submittedName>
</protein>
<evidence type="ECO:0000256" key="3">
    <source>
        <dbReference type="ARBA" id="ARBA00022692"/>
    </source>
</evidence>
<feature type="transmembrane region" description="Helical" evidence="6">
    <location>
        <begin position="42"/>
        <end position="59"/>
    </location>
</feature>
<reference evidence="10" key="1">
    <citation type="journal article" date="2019" name="Int. J. Syst. Evol. Microbiol.">
        <title>The Global Catalogue of Microorganisms (GCM) 10K type strain sequencing project: providing services to taxonomists for standard genome sequencing and annotation.</title>
        <authorList>
            <consortium name="The Broad Institute Genomics Platform"/>
            <consortium name="The Broad Institute Genome Sequencing Center for Infectious Disease"/>
            <person name="Wu L."/>
            <person name="Ma J."/>
        </authorList>
    </citation>
    <scope>NUCLEOTIDE SEQUENCE [LARGE SCALE GENOMIC DNA]</scope>
    <source>
        <strain evidence="10">CGMCC 4.7242</strain>
    </source>
</reference>
<evidence type="ECO:0000256" key="5">
    <source>
        <dbReference type="ARBA" id="ARBA00023136"/>
    </source>
</evidence>
<evidence type="ECO:0000259" key="8">
    <source>
        <dbReference type="Pfam" id="PF13567"/>
    </source>
</evidence>
<feature type="transmembrane region" description="Helical" evidence="6">
    <location>
        <begin position="17"/>
        <end position="35"/>
    </location>
</feature>
<dbReference type="PANTHER" id="PTHR30619">
    <property type="entry name" value="DNA INTERNALIZATION/COMPETENCE PROTEIN COMEC/REC2"/>
    <property type="match status" value="1"/>
</dbReference>
<feature type="transmembrane region" description="Helical" evidence="6">
    <location>
        <begin position="359"/>
        <end position="379"/>
    </location>
</feature>
<keyword evidence="4 6" id="KW-1133">Transmembrane helix</keyword>